<comment type="catalytic activity">
    <reaction evidence="9">
        <text>a 5-methoxy-2-methyl-3-(all-trans-polyprenyl)benzene-1,4-diol + AH2 + O2 = a 3-demethylubiquinol + A + H2O</text>
        <dbReference type="Rhea" id="RHEA:50908"/>
        <dbReference type="Rhea" id="RHEA-COMP:10859"/>
        <dbReference type="Rhea" id="RHEA-COMP:10914"/>
        <dbReference type="ChEBI" id="CHEBI:13193"/>
        <dbReference type="ChEBI" id="CHEBI:15377"/>
        <dbReference type="ChEBI" id="CHEBI:15379"/>
        <dbReference type="ChEBI" id="CHEBI:17499"/>
        <dbReference type="ChEBI" id="CHEBI:84167"/>
        <dbReference type="ChEBI" id="CHEBI:84422"/>
        <dbReference type="EC" id="1.14.99.60"/>
    </reaction>
</comment>
<comment type="subcellular location">
    <subcellularLocation>
        <location evidence="9">Cell membrane</location>
        <topology evidence="9">Peripheral membrane protein</topology>
    </subcellularLocation>
</comment>
<evidence type="ECO:0000313" key="11">
    <source>
        <dbReference type="Proteomes" id="UP000320225"/>
    </source>
</evidence>
<reference evidence="10 11" key="1">
    <citation type="submission" date="2019-07" db="EMBL/GenBank/DDBJ databases">
        <title>Tepidimonas sediminis YIM 72259 draft genome.</title>
        <authorList>
            <person name="Da Costa M.S."/>
            <person name="Froufe H.J.C."/>
            <person name="Egas C."/>
            <person name="Albuquerque L."/>
        </authorList>
    </citation>
    <scope>NUCLEOTIDE SEQUENCE [LARGE SCALE GENOMIC DNA]</scope>
    <source>
        <strain evidence="10 11">YIM 72259</strain>
    </source>
</reference>
<evidence type="ECO:0000256" key="2">
    <source>
        <dbReference type="ARBA" id="ARBA00022475"/>
    </source>
</evidence>
<feature type="binding site" evidence="9">
    <location>
        <position position="196"/>
    </location>
    <ligand>
        <name>Fe cation</name>
        <dbReference type="ChEBI" id="CHEBI:24875"/>
        <label>2</label>
    </ligand>
</feature>
<dbReference type="Pfam" id="PF03232">
    <property type="entry name" value="COQ7"/>
    <property type="match status" value="1"/>
</dbReference>
<evidence type="ECO:0000256" key="8">
    <source>
        <dbReference type="ARBA" id="ARBA00023136"/>
    </source>
</evidence>
<feature type="binding site" evidence="9">
    <location>
        <position position="112"/>
    </location>
    <ligand>
        <name>Fe cation</name>
        <dbReference type="ChEBI" id="CHEBI:24875"/>
        <label>1</label>
    </ligand>
</feature>
<gene>
    <name evidence="9 10" type="primary">coq7</name>
    <name evidence="10" type="ORF">Tsedi_01576</name>
</gene>
<dbReference type="InterPro" id="IPR047809">
    <property type="entry name" value="COQ7_proteobact"/>
</dbReference>
<dbReference type="EMBL" id="VJND01000009">
    <property type="protein sequence ID" value="TSE25007.1"/>
    <property type="molecule type" value="Genomic_DNA"/>
</dbReference>
<sequence>MSNALASAAMNRLVDATLIAADNALRTLLAPHRAARPTPQPPAELAAQPAALSDDERHLSGALMRVNHVGEICAQALYTGQACAARLARGEPAERERTARHLEAAAQDETDHLAWCQQRLDELGARRSLLCPLWYAGAFAIGLAAGLAGRGVSLGFVVETERQVEAHLDGHLDRLPPQDHASRAIVQQMKEDEIRHARDALHAGGVELPAPVRWAMRAAAKVMTTVAHRI</sequence>
<feature type="binding site" evidence="9">
    <location>
        <position position="161"/>
    </location>
    <ligand>
        <name>Fe cation</name>
        <dbReference type="ChEBI" id="CHEBI:24875"/>
        <label>2</label>
    </ligand>
</feature>
<evidence type="ECO:0000256" key="9">
    <source>
        <dbReference type="HAMAP-Rule" id="MF_01658"/>
    </source>
</evidence>
<protein>
    <recommendedName>
        <fullName evidence="9">3-demethoxyubiquinol 3-hydroxylase</fullName>
        <shortName evidence="9">DMQ hydroxylase</shortName>
        <ecNumber evidence="9">1.14.99.60</ecNumber>
    </recommendedName>
    <alternativeName>
        <fullName evidence="9">2-nonaprenyl-3-methyl-6-methoxy-1,4-benzoquinol hydroxylase</fullName>
    </alternativeName>
</protein>
<dbReference type="SUPFAM" id="SSF47240">
    <property type="entry name" value="Ferritin-like"/>
    <property type="match status" value="1"/>
</dbReference>
<comment type="caution">
    <text evidence="10">The sequence shown here is derived from an EMBL/GenBank/DDBJ whole genome shotgun (WGS) entry which is preliminary data.</text>
</comment>
<dbReference type="PANTHER" id="PTHR11237:SF4">
    <property type="entry name" value="5-DEMETHOXYUBIQUINONE HYDROXYLASE, MITOCHONDRIAL"/>
    <property type="match status" value="1"/>
</dbReference>
<organism evidence="10 11">
    <name type="scientific">Tepidimonas sediminis</name>
    <dbReference type="NCBI Taxonomy" id="2588941"/>
    <lineage>
        <taxon>Bacteria</taxon>
        <taxon>Pseudomonadati</taxon>
        <taxon>Pseudomonadota</taxon>
        <taxon>Betaproteobacteria</taxon>
        <taxon>Burkholderiales</taxon>
        <taxon>Tepidimonas</taxon>
    </lineage>
</organism>
<dbReference type="AlphaFoldDB" id="A0A554WN53"/>
<keyword evidence="11" id="KW-1185">Reference proteome</keyword>
<accession>A0A554WN53</accession>
<dbReference type="InterPro" id="IPR011566">
    <property type="entry name" value="Ubq_synth_Coq7"/>
</dbReference>
<keyword evidence="3 9" id="KW-0831">Ubiquinone biosynthesis</keyword>
<dbReference type="PANTHER" id="PTHR11237">
    <property type="entry name" value="COENZYME Q10 BIOSYNTHESIS PROTEIN 7"/>
    <property type="match status" value="1"/>
</dbReference>
<dbReference type="UniPathway" id="UPA00232"/>
<dbReference type="GO" id="GO:0005886">
    <property type="term" value="C:plasma membrane"/>
    <property type="evidence" value="ECO:0007669"/>
    <property type="project" value="UniProtKB-SubCell"/>
</dbReference>
<dbReference type="CDD" id="cd01042">
    <property type="entry name" value="DMQH"/>
    <property type="match status" value="1"/>
</dbReference>
<evidence type="ECO:0000256" key="1">
    <source>
        <dbReference type="ARBA" id="ARBA00004749"/>
    </source>
</evidence>
<dbReference type="GO" id="GO:0008682">
    <property type="term" value="F:3-demethoxyubiquinol 3-hydroxylase activity"/>
    <property type="evidence" value="ECO:0007669"/>
    <property type="project" value="UniProtKB-EC"/>
</dbReference>
<evidence type="ECO:0000313" key="10">
    <source>
        <dbReference type="EMBL" id="TSE25007.1"/>
    </source>
</evidence>
<dbReference type="Proteomes" id="UP000320225">
    <property type="component" value="Unassembled WGS sequence"/>
</dbReference>
<dbReference type="InterPro" id="IPR009078">
    <property type="entry name" value="Ferritin-like_SF"/>
</dbReference>
<keyword evidence="2 9" id="KW-1003">Cell membrane</keyword>
<keyword evidence="4 9" id="KW-0479">Metal-binding</keyword>
<evidence type="ECO:0000256" key="7">
    <source>
        <dbReference type="ARBA" id="ARBA00023033"/>
    </source>
</evidence>
<comment type="similarity">
    <text evidence="9">Belongs to the COQ7 family.</text>
</comment>
<feature type="binding site" evidence="9">
    <location>
        <position position="109"/>
    </location>
    <ligand>
        <name>Fe cation</name>
        <dbReference type="ChEBI" id="CHEBI:24875"/>
        <label>1</label>
    </ligand>
</feature>
<comment type="function">
    <text evidence="9">Catalyzes the hydroxylation of 2-nonaprenyl-3-methyl-6-methoxy-1,4-benzoquinol during ubiquinone biosynthesis.</text>
</comment>
<dbReference type="GO" id="GO:0046872">
    <property type="term" value="F:metal ion binding"/>
    <property type="evidence" value="ECO:0007669"/>
    <property type="project" value="UniProtKB-KW"/>
</dbReference>
<feature type="binding site" evidence="9">
    <location>
        <position position="71"/>
    </location>
    <ligand>
        <name>Fe cation</name>
        <dbReference type="ChEBI" id="CHEBI:24875"/>
        <label>1</label>
    </ligand>
</feature>
<keyword evidence="5 9" id="KW-0560">Oxidoreductase</keyword>
<feature type="binding site" evidence="9">
    <location>
        <position position="193"/>
    </location>
    <ligand>
        <name>Fe cation</name>
        <dbReference type="ChEBI" id="CHEBI:24875"/>
        <label>2</label>
    </ligand>
</feature>
<keyword evidence="6 9" id="KW-0408">Iron</keyword>
<evidence type="ECO:0000256" key="3">
    <source>
        <dbReference type="ARBA" id="ARBA00022688"/>
    </source>
</evidence>
<comment type="cofactor">
    <cofactor evidence="9">
        <name>Fe cation</name>
        <dbReference type="ChEBI" id="CHEBI:24875"/>
    </cofactor>
    <text evidence="9">Binds 2 iron ions per subunit.</text>
</comment>
<dbReference type="EC" id="1.14.99.60" evidence="9"/>
<dbReference type="NCBIfam" id="NF033656">
    <property type="entry name" value="DMQ_monoox_COQ7"/>
    <property type="match status" value="1"/>
</dbReference>
<evidence type="ECO:0000256" key="5">
    <source>
        <dbReference type="ARBA" id="ARBA00023002"/>
    </source>
</evidence>
<keyword evidence="7 9" id="KW-0503">Monooxygenase</keyword>
<dbReference type="GO" id="GO:0006744">
    <property type="term" value="P:ubiquinone biosynthetic process"/>
    <property type="evidence" value="ECO:0007669"/>
    <property type="project" value="UniProtKB-UniRule"/>
</dbReference>
<feature type="binding site" evidence="9">
    <location>
        <position position="193"/>
    </location>
    <ligand>
        <name>Fe cation</name>
        <dbReference type="ChEBI" id="CHEBI:24875"/>
        <label>1</label>
    </ligand>
</feature>
<proteinExistence type="inferred from homology"/>
<keyword evidence="8 9" id="KW-0472">Membrane</keyword>
<feature type="binding site" evidence="9">
    <location>
        <position position="109"/>
    </location>
    <ligand>
        <name>Fe cation</name>
        <dbReference type="ChEBI" id="CHEBI:24875"/>
        <label>2</label>
    </ligand>
</feature>
<evidence type="ECO:0000256" key="6">
    <source>
        <dbReference type="ARBA" id="ARBA00023004"/>
    </source>
</evidence>
<name>A0A554WN53_9BURK</name>
<evidence type="ECO:0000256" key="4">
    <source>
        <dbReference type="ARBA" id="ARBA00022723"/>
    </source>
</evidence>
<dbReference type="HAMAP" id="MF_01658">
    <property type="entry name" value="COQ7"/>
    <property type="match status" value="1"/>
</dbReference>
<comment type="pathway">
    <text evidence="1 9">Cofactor biosynthesis; ubiquinone biosynthesis.</text>
</comment>